<keyword evidence="1" id="KW-0472">Membrane</keyword>
<dbReference type="Proteomes" id="UP000684084">
    <property type="component" value="Unassembled WGS sequence"/>
</dbReference>
<evidence type="ECO:0000256" key="1">
    <source>
        <dbReference type="SAM" id="Phobius"/>
    </source>
</evidence>
<keyword evidence="1" id="KW-1133">Transmembrane helix</keyword>
<evidence type="ECO:0000313" key="2">
    <source>
        <dbReference type="EMBL" id="CAB5375026.1"/>
    </source>
</evidence>
<dbReference type="OrthoDB" id="2482734at2759"/>
<dbReference type="AlphaFoldDB" id="A0A915ZHW0"/>
<dbReference type="EMBL" id="CAGKOT010000034">
    <property type="protein sequence ID" value="CAB5375026.1"/>
    <property type="molecule type" value="Genomic_DNA"/>
</dbReference>
<sequence>MKEIRISRFRWFFQVTLGDILVKFFIYFFLLGGSFVFLATVRPLDMRNFQRQVRPLDGIGILKCYRRALIGYLEIGDNLGSFKTSCYWTNCFGVLKRVEFRIILSILNNG</sequence>
<reference evidence="2" key="1">
    <citation type="submission" date="2020-05" db="EMBL/GenBank/DDBJ databases">
        <authorList>
            <person name="Rincon C."/>
            <person name="Sanders R I."/>
            <person name="Robbins C."/>
            <person name="Chaturvedi A."/>
        </authorList>
    </citation>
    <scope>NUCLEOTIDE SEQUENCE</scope>
    <source>
        <strain evidence="2">CHB12</strain>
    </source>
</reference>
<evidence type="ECO:0000313" key="3">
    <source>
        <dbReference type="Proteomes" id="UP000684084"/>
    </source>
</evidence>
<feature type="transmembrane region" description="Helical" evidence="1">
    <location>
        <begin position="20"/>
        <end position="41"/>
    </location>
</feature>
<comment type="caution">
    <text evidence="2">The sequence shown here is derived from an EMBL/GenBank/DDBJ whole genome shotgun (WGS) entry which is preliminary data.</text>
</comment>
<proteinExistence type="predicted"/>
<keyword evidence="1" id="KW-0812">Transmembrane</keyword>
<name>A0A915ZHW0_9GLOM</name>
<organism evidence="2 3">
    <name type="scientific">Rhizophagus irregularis</name>
    <dbReference type="NCBI Taxonomy" id="588596"/>
    <lineage>
        <taxon>Eukaryota</taxon>
        <taxon>Fungi</taxon>
        <taxon>Fungi incertae sedis</taxon>
        <taxon>Mucoromycota</taxon>
        <taxon>Glomeromycotina</taxon>
        <taxon>Glomeromycetes</taxon>
        <taxon>Glomerales</taxon>
        <taxon>Glomeraceae</taxon>
        <taxon>Rhizophagus</taxon>
    </lineage>
</organism>
<accession>A0A915ZHW0</accession>
<gene>
    <name evidence="2" type="ORF">CHRIB12_LOCUS14680</name>
</gene>
<protein>
    <submittedName>
        <fullName evidence="2">Uncharacterized protein</fullName>
    </submittedName>
</protein>